<keyword evidence="2" id="KW-1185">Reference proteome</keyword>
<dbReference type="Proteomes" id="UP000632273">
    <property type="component" value="Unassembled WGS sequence"/>
</dbReference>
<reference evidence="2" key="1">
    <citation type="journal article" date="2019" name="Int. J. Syst. Evol. Microbiol.">
        <title>The Global Catalogue of Microorganisms (GCM) 10K type strain sequencing project: providing services to taxonomists for standard genome sequencing and annotation.</title>
        <authorList>
            <consortium name="The Broad Institute Genomics Platform"/>
            <consortium name="The Broad Institute Genome Sequencing Center for Infectious Disease"/>
            <person name="Wu L."/>
            <person name="Ma J."/>
        </authorList>
    </citation>
    <scope>NUCLEOTIDE SEQUENCE [LARGE SCALE GENOMIC DNA]</scope>
    <source>
        <strain evidence="2">CGMCC 1.15197</strain>
    </source>
</reference>
<sequence>MFIANMKLRIEDNTLRLRLSEEEVQEFGQKGRVSVTVKLGPKPSDQLVYSLEHSPNPEATTLKVVYAVGALDVQVPRNLAAEWVSTDRLGFSDSIAVTPDQQLRVLVEKDLDCKH</sequence>
<protein>
    <submittedName>
        <fullName evidence="1">Uncharacterized protein</fullName>
    </submittedName>
</protein>
<comment type="caution">
    <text evidence="1">The sequence shown here is derived from an EMBL/GenBank/DDBJ whole genome shotgun (WGS) entry which is preliminary data.</text>
</comment>
<organism evidence="1 2">
    <name type="scientific">Hymenobacter cavernae</name>
    <dbReference type="NCBI Taxonomy" id="2044852"/>
    <lineage>
        <taxon>Bacteria</taxon>
        <taxon>Pseudomonadati</taxon>
        <taxon>Bacteroidota</taxon>
        <taxon>Cytophagia</taxon>
        <taxon>Cytophagales</taxon>
        <taxon>Hymenobacteraceae</taxon>
        <taxon>Hymenobacter</taxon>
    </lineage>
</organism>
<dbReference type="EMBL" id="BMHT01000002">
    <property type="protein sequence ID" value="GGF03446.1"/>
    <property type="molecule type" value="Genomic_DNA"/>
</dbReference>
<gene>
    <name evidence="1" type="ORF">GCM10011383_13080</name>
</gene>
<evidence type="ECO:0000313" key="2">
    <source>
        <dbReference type="Proteomes" id="UP000632273"/>
    </source>
</evidence>
<evidence type="ECO:0000313" key="1">
    <source>
        <dbReference type="EMBL" id="GGF03446.1"/>
    </source>
</evidence>
<dbReference type="InterPro" id="IPR053825">
    <property type="entry name" value="DUF7009"/>
</dbReference>
<accession>A0ABQ1TW01</accession>
<dbReference type="Pfam" id="PF22668">
    <property type="entry name" value="DUF7009"/>
    <property type="match status" value="1"/>
</dbReference>
<proteinExistence type="predicted"/>
<name>A0ABQ1TW01_9BACT</name>